<dbReference type="InterPro" id="IPR007235">
    <property type="entry name" value="Glyco_trans_28_C"/>
</dbReference>
<feature type="binding site" evidence="10">
    <location>
        <position position="201"/>
    </location>
    <ligand>
        <name>UDP-N-acetyl-alpha-D-glucosamine</name>
        <dbReference type="ChEBI" id="CHEBI:57705"/>
    </ligand>
</feature>
<keyword evidence="3 10" id="KW-0328">Glycosyltransferase</keyword>
<keyword evidence="1 10" id="KW-1003">Cell membrane</keyword>
<dbReference type="CDD" id="cd03785">
    <property type="entry name" value="GT28_MurG"/>
    <property type="match status" value="1"/>
</dbReference>
<dbReference type="GO" id="GO:0016740">
    <property type="term" value="F:transferase activity"/>
    <property type="evidence" value="ECO:0007669"/>
    <property type="project" value="UniProtKB-KW"/>
</dbReference>
<dbReference type="Gene3D" id="3.40.50.2000">
    <property type="entry name" value="Glycogen Phosphorylase B"/>
    <property type="match status" value="2"/>
</dbReference>
<evidence type="ECO:0000256" key="6">
    <source>
        <dbReference type="ARBA" id="ARBA00022984"/>
    </source>
</evidence>
<evidence type="ECO:0000313" key="13">
    <source>
        <dbReference type="EMBL" id="BDD86361.1"/>
    </source>
</evidence>
<dbReference type="SUPFAM" id="SSF53756">
    <property type="entry name" value="UDP-Glycosyltransferase/glycogen phosphorylase"/>
    <property type="match status" value="1"/>
</dbReference>
<evidence type="ECO:0000256" key="5">
    <source>
        <dbReference type="ARBA" id="ARBA00022960"/>
    </source>
</evidence>
<organism evidence="13 14">
    <name type="scientific">Desulfofustis limnaeus</name>
    <dbReference type="NCBI Taxonomy" id="2740163"/>
    <lineage>
        <taxon>Bacteria</taxon>
        <taxon>Pseudomonadati</taxon>
        <taxon>Thermodesulfobacteriota</taxon>
        <taxon>Desulfobulbia</taxon>
        <taxon>Desulfobulbales</taxon>
        <taxon>Desulfocapsaceae</taxon>
        <taxon>Desulfofustis</taxon>
    </lineage>
</organism>
<evidence type="ECO:0000256" key="8">
    <source>
        <dbReference type="ARBA" id="ARBA00023306"/>
    </source>
</evidence>
<comment type="pathway">
    <text evidence="10">Cell wall biogenesis; peptidoglycan biosynthesis.</text>
</comment>
<dbReference type="RefSeq" id="WP_284153455.1">
    <property type="nucleotide sequence ID" value="NZ_AP025516.1"/>
</dbReference>
<dbReference type="InterPro" id="IPR006009">
    <property type="entry name" value="GlcNAc_MurG"/>
</dbReference>
<feature type="domain" description="Glycosyl transferase family 28 C-terminal" evidence="12">
    <location>
        <begin position="194"/>
        <end position="360"/>
    </location>
</feature>
<evidence type="ECO:0000259" key="11">
    <source>
        <dbReference type="Pfam" id="PF03033"/>
    </source>
</evidence>
<feature type="binding site" evidence="10">
    <location>
        <position position="176"/>
    </location>
    <ligand>
        <name>UDP-N-acetyl-alpha-D-glucosamine</name>
        <dbReference type="ChEBI" id="CHEBI:57705"/>
    </ligand>
</feature>
<evidence type="ECO:0000313" key="14">
    <source>
        <dbReference type="Proteomes" id="UP000830055"/>
    </source>
</evidence>
<evidence type="ECO:0000256" key="4">
    <source>
        <dbReference type="ARBA" id="ARBA00022679"/>
    </source>
</evidence>
<sequence>MKGLETAQKPPLRLLLTGGGTGGHLFPAVATAESLIAGEPEAAILFIGTRRRLDREHLERTGFAVQTIASYGLKGKRLPELVKALAVLPLSLFQAGWRIVRFRPDVVCGVGGYVTGPVLAAAWLLRRPLLIHEQNSVPGLANRLLGRVVDRICLSLPESETYFPAGKTVLTGNPVRRSILEAARRARPRGGPRTLLILGGSQGARPVNKLVTEALTRNPEDFSGVHIIHQTGTADEHWVAECYRTAGISSTVAPFFTHMADTYSQADLVISRSGATTLAELSVLGLPALLIPYPHAADDHQFRNARWYGDNGGALVFRQEELPAAELARQVLRLLADEPRLRQMSEAMRRLGIADAAERIVAICHEVAKR</sequence>
<comment type="catalytic activity">
    <reaction evidence="10">
        <text>di-trans,octa-cis-undecaprenyl diphospho-N-acetyl-alpha-D-muramoyl-L-alanyl-D-glutamyl-meso-2,6-diaminopimeloyl-D-alanyl-D-alanine + UDP-N-acetyl-alpha-D-glucosamine = di-trans,octa-cis-undecaprenyl diphospho-[N-acetyl-alpha-D-glucosaminyl-(1-&gt;4)]-N-acetyl-alpha-D-muramoyl-L-alanyl-D-glutamyl-meso-2,6-diaminopimeloyl-D-alanyl-D-alanine + UDP + H(+)</text>
        <dbReference type="Rhea" id="RHEA:31227"/>
        <dbReference type="ChEBI" id="CHEBI:15378"/>
        <dbReference type="ChEBI" id="CHEBI:57705"/>
        <dbReference type="ChEBI" id="CHEBI:58223"/>
        <dbReference type="ChEBI" id="CHEBI:61387"/>
        <dbReference type="ChEBI" id="CHEBI:61388"/>
        <dbReference type="EC" id="2.4.1.227"/>
    </reaction>
</comment>
<name>A0ABN6M3L3_9BACT</name>
<protein>
    <recommendedName>
        <fullName evidence="10">UDP-N-acetylglucosamine--N-acetylmuramyl-(pentapeptide) pyrophosphoryl-undecaprenol N-acetylglucosamine transferase</fullName>
        <ecNumber evidence="10">2.4.1.227</ecNumber>
    </recommendedName>
    <alternativeName>
        <fullName evidence="10">Undecaprenyl-PP-MurNAc-pentapeptide-UDPGlcNAc GlcNAc transferase</fullName>
    </alternativeName>
</protein>
<evidence type="ECO:0000259" key="12">
    <source>
        <dbReference type="Pfam" id="PF04101"/>
    </source>
</evidence>
<feature type="binding site" evidence="10">
    <location>
        <position position="135"/>
    </location>
    <ligand>
        <name>UDP-N-acetyl-alpha-D-glucosamine</name>
        <dbReference type="ChEBI" id="CHEBI:57705"/>
    </ligand>
</feature>
<feature type="binding site" evidence="10">
    <location>
        <begin position="21"/>
        <end position="23"/>
    </location>
    <ligand>
        <name>UDP-N-acetyl-alpha-D-glucosamine</name>
        <dbReference type="ChEBI" id="CHEBI:57705"/>
    </ligand>
</feature>
<dbReference type="PANTHER" id="PTHR21015:SF22">
    <property type="entry name" value="GLYCOSYLTRANSFERASE"/>
    <property type="match status" value="1"/>
</dbReference>
<keyword evidence="8 10" id="KW-0131">Cell cycle</keyword>
<accession>A0ABN6M3L3</accession>
<evidence type="ECO:0000256" key="3">
    <source>
        <dbReference type="ARBA" id="ARBA00022676"/>
    </source>
</evidence>
<dbReference type="NCBIfam" id="TIGR01133">
    <property type="entry name" value="murG"/>
    <property type="match status" value="1"/>
</dbReference>
<keyword evidence="4 10" id="KW-0808">Transferase</keyword>
<gene>
    <name evidence="10 13" type="primary">murG</name>
    <name evidence="13" type="ORF">DPPLL_07260</name>
</gene>
<dbReference type="HAMAP" id="MF_00033">
    <property type="entry name" value="MurG"/>
    <property type="match status" value="1"/>
</dbReference>
<comment type="caution">
    <text evidence="10">Lacks conserved residue(s) required for the propagation of feature annotation.</text>
</comment>
<comment type="similarity">
    <text evidence="10">Belongs to the glycosyltransferase 28 family. MurG subfamily.</text>
</comment>
<keyword evidence="7 10" id="KW-0472">Membrane</keyword>
<keyword evidence="9 10" id="KW-0961">Cell wall biogenesis/degradation</keyword>
<dbReference type="InterPro" id="IPR004276">
    <property type="entry name" value="GlycoTrans_28_N"/>
</dbReference>
<reference evidence="13 14" key="1">
    <citation type="submission" date="2022-01" db="EMBL/GenBank/DDBJ databases">
        <title>Desulfofustis limnae sp. nov., a novel mesophilic sulfate-reducing bacterium isolated from marsh soil.</title>
        <authorList>
            <person name="Watanabe M."/>
            <person name="Takahashi A."/>
            <person name="Kojima H."/>
            <person name="Fukui M."/>
        </authorList>
    </citation>
    <scope>NUCLEOTIDE SEQUENCE [LARGE SCALE GENOMIC DNA]</scope>
    <source>
        <strain evidence="13 14">PPLL</strain>
    </source>
</reference>
<dbReference type="EMBL" id="AP025516">
    <property type="protein sequence ID" value="BDD86361.1"/>
    <property type="molecule type" value="Genomic_DNA"/>
</dbReference>
<keyword evidence="2 10" id="KW-0132">Cell division</keyword>
<evidence type="ECO:0000256" key="1">
    <source>
        <dbReference type="ARBA" id="ARBA00022475"/>
    </source>
</evidence>
<keyword evidence="14" id="KW-1185">Reference proteome</keyword>
<evidence type="ECO:0000256" key="2">
    <source>
        <dbReference type="ARBA" id="ARBA00022618"/>
    </source>
</evidence>
<comment type="function">
    <text evidence="10">Cell wall formation. Catalyzes the transfer of a GlcNAc subunit on undecaprenyl-pyrophosphoryl-MurNAc-pentapeptide (lipid intermediate I) to form undecaprenyl-pyrophosphoryl-MurNAc-(pentapeptide)GlcNAc (lipid intermediate II).</text>
</comment>
<proteinExistence type="inferred from homology"/>
<dbReference type="Proteomes" id="UP000830055">
    <property type="component" value="Chromosome"/>
</dbReference>
<evidence type="ECO:0000256" key="10">
    <source>
        <dbReference type="HAMAP-Rule" id="MF_00033"/>
    </source>
</evidence>
<dbReference type="Pfam" id="PF03033">
    <property type="entry name" value="Glyco_transf_28"/>
    <property type="match status" value="1"/>
</dbReference>
<dbReference type="PANTHER" id="PTHR21015">
    <property type="entry name" value="UDP-N-ACETYLGLUCOSAMINE--N-ACETYLMURAMYL-(PENTAPEPTIDE) PYROPHOSPHORYL-UNDECAPRENOL N-ACETYLGLUCOSAMINE TRANSFERASE 1"/>
    <property type="match status" value="1"/>
</dbReference>
<evidence type="ECO:0000256" key="7">
    <source>
        <dbReference type="ARBA" id="ARBA00023136"/>
    </source>
</evidence>
<dbReference type="EC" id="2.4.1.227" evidence="10"/>
<comment type="subcellular location">
    <subcellularLocation>
        <location evidence="10">Cell membrane</location>
        <topology evidence="10">Peripheral membrane protein</topology>
        <orientation evidence="10">Cytoplasmic side</orientation>
    </subcellularLocation>
</comment>
<feature type="binding site" evidence="10">
    <location>
        <position position="301"/>
    </location>
    <ligand>
        <name>UDP-N-acetyl-alpha-D-glucosamine</name>
        <dbReference type="ChEBI" id="CHEBI:57705"/>
    </ligand>
</feature>
<evidence type="ECO:0000256" key="9">
    <source>
        <dbReference type="ARBA" id="ARBA00023316"/>
    </source>
</evidence>
<keyword evidence="6 10" id="KW-0573">Peptidoglycan synthesis</keyword>
<keyword evidence="5 10" id="KW-0133">Cell shape</keyword>
<dbReference type="Pfam" id="PF04101">
    <property type="entry name" value="Glyco_tran_28_C"/>
    <property type="match status" value="1"/>
</dbReference>
<feature type="domain" description="Glycosyltransferase family 28 N-terminal" evidence="11">
    <location>
        <begin position="15"/>
        <end position="152"/>
    </location>
</feature>